<evidence type="ECO:0000256" key="1">
    <source>
        <dbReference type="ARBA" id="ARBA00007411"/>
    </source>
</evidence>
<feature type="domain" description="Translation elongation factor EF1B beta/delta subunit guanine nucleotide exchange" evidence="6">
    <location>
        <begin position="169"/>
        <end position="255"/>
    </location>
</feature>
<feature type="compositionally biased region" description="Low complexity" evidence="5">
    <location>
        <begin position="112"/>
        <end position="123"/>
    </location>
</feature>
<dbReference type="InterPro" id="IPR014038">
    <property type="entry name" value="EF1B_bsu/dsu_GNE"/>
</dbReference>
<feature type="domain" description="Elongation factor 1 beta central acidic region eukaryote" evidence="7">
    <location>
        <begin position="134"/>
        <end position="160"/>
    </location>
</feature>
<dbReference type="SMART" id="SM01182">
    <property type="entry name" value="EF-1_beta_acid"/>
    <property type="match status" value="1"/>
</dbReference>
<dbReference type="AlphaFoldDB" id="A0A1L8DH59"/>
<dbReference type="InterPro" id="IPR036219">
    <property type="entry name" value="eEF-1beta-like_sf"/>
</dbReference>
<keyword evidence="3 4" id="KW-0648">Protein biosynthesis</keyword>
<dbReference type="PANTHER" id="PTHR11595:SF26">
    <property type="entry name" value="ELONGATION FACTOR 1-DELTA"/>
    <property type="match status" value="1"/>
</dbReference>
<sequence length="255" mass="27862">MSCAFVAENVWCDKAQYNDAERKYYESAAKGGSTGLSLVSEIAKARQHIKKSLERMDGIAALASTPGTELFERLSLLENENKKLHSVVAGMEKLVISLQERVTALERGGGPAKPAAPAKAPAPKVEDDDDGVDLFGSDSEDDETANTIKEARLAEYNAKKSKKPALIAKSNIILDIKPWDDETDMKAMEDVVRKIVMDGLLWGASKLVPLAYGIHKLQISCVVEDDKVSIDLLTEEIEKNDELVQSVDIAAFNKI</sequence>
<dbReference type="InterPro" id="IPR018940">
    <property type="entry name" value="EF-1_beta_acid_region_euk"/>
</dbReference>
<dbReference type="SMART" id="SM00888">
    <property type="entry name" value="EF1_GNE"/>
    <property type="match status" value="1"/>
</dbReference>
<evidence type="ECO:0000256" key="2">
    <source>
        <dbReference type="ARBA" id="ARBA00022768"/>
    </source>
</evidence>
<dbReference type="Gene3D" id="3.30.70.60">
    <property type="match status" value="1"/>
</dbReference>
<name>A0A1L8DH59_9DIPT</name>
<feature type="region of interest" description="Disordered" evidence="5">
    <location>
        <begin position="106"/>
        <end position="128"/>
    </location>
</feature>
<dbReference type="InterPro" id="IPR001326">
    <property type="entry name" value="Transl_elong_EF1B_B/D_CS"/>
</dbReference>
<dbReference type="PROSITE" id="PS00825">
    <property type="entry name" value="EF1BD_2"/>
    <property type="match status" value="1"/>
</dbReference>
<dbReference type="FunFam" id="3.30.70.60:FF:000001">
    <property type="entry name" value="Elongation factor 1-beta 1 like"/>
    <property type="match status" value="1"/>
</dbReference>
<proteinExistence type="inferred from homology"/>
<comment type="similarity">
    <text evidence="1 4">Belongs to the EF-1-beta/EF-1-delta family.</text>
</comment>
<dbReference type="EMBL" id="GFDF01008359">
    <property type="protein sequence ID" value="JAV05725.1"/>
    <property type="molecule type" value="Transcribed_RNA"/>
</dbReference>
<protein>
    <submittedName>
        <fullName evidence="8">Putative elongation factor 1 beta/delta chain</fullName>
    </submittedName>
</protein>
<evidence type="ECO:0000256" key="3">
    <source>
        <dbReference type="ARBA" id="ARBA00022917"/>
    </source>
</evidence>
<dbReference type="CDD" id="cd00292">
    <property type="entry name" value="EF1B"/>
    <property type="match status" value="1"/>
</dbReference>
<evidence type="ECO:0000259" key="6">
    <source>
        <dbReference type="SMART" id="SM00888"/>
    </source>
</evidence>
<organism evidence="8">
    <name type="scientific">Nyssomyia neivai</name>
    <dbReference type="NCBI Taxonomy" id="330878"/>
    <lineage>
        <taxon>Eukaryota</taxon>
        <taxon>Metazoa</taxon>
        <taxon>Ecdysozoa</taxon>
        <taxon>Arthropoda</taxon>
        <taxon>Hexapoda</taxon>
        <taxon>Insecta</taxon>
        <taxon>Pterygota</taxon>
        <taxon>Neoptera</taxon>
        <taxon>Endopterygota</taxon>
        <taxon>Diptera</taxon>
        <taxon>Nematocera</taxon>
        <taxon>Psychodoidea</taxon>
        <taxon>Psychodidae</taxon>
        <taxon>Nyssomyia</taxon>
    </lineage>
</organism>
<dbReference type="InterPro" id="IPR049720">
    <property type="entry name" value="EF1B_bsu/dsu"/>
</dbReference>
<evidence type="ECO:0000256" key="5">
    <source>
        <dbReference type="SAM" id="MobiDB-lite"/>
    </source>
</evidence>
<dbReference type="InterPro" id="IPR014717">
    <property type="entry name" value="Transl_elong_EF1B/ribsomal_bS6"/>
</dbReference>
<dbReference type="GO" id="GO:0003746">
    <property type="term" value="F:translation elongation factor activity"/>
    <property type="evidence" value="ECO:0007669"/>
    <property type="project" value="UniProtKB-KW"/>
</dbReference>
<dbReference type="GO" id="GO:0005853">
    <property type="term" value="C:eukaryotic translation elongation factor 1 complex"/>
    <property type="evidence" value="ECO:0007669"/>
    <property type="project" value="InterPro"/>
</dbReference>
<evidence type="ECO:0000259" key="7">
    <source>
        <dbReference type="SMART" id="SM01182"/>
    </source>
</evidence>
<dbReference type="SUPFAM" id="SSF54984">
    <property type="entry name" value="eEF-1beta-like"/>
    <property type="match status" value="1"/>
</dbReference>
<dbReference type="Pfam" id="PF00736">
    <property type="entry name" value="EF1_GNE"/>
    <property type="match status" value="1"/>
</dbReference>
<dbReference type="Pfam" id="PF10587">
    <property type="entry name" value="EF-1_beta_acid"/>
    <property type="match status" value="1"/>
</dbReference>
<evidence type="ECO:0000313" key="8">
    <source>
        <dbReference type="EMBL" id="JAV05725.1"/>
    </source>
</evidence>
<evidence type="ECO:0000256" key="4">
    <source>
        <dbReference type="RuleBase" id="RU003791"/>
    </source>
</evidence>
<dbReference type="GO" id="GO:0005085">
    <property type="term" value="F:guanyl-nucleotide exchange factor activity"/>
    <property type="evidence" value="ECO:0007669"/>
    <property type="project" value="TreeGrafter"/>
</dbReference>
<keyword evidence="2 4" id="KW-0251">Elongation factor</keyword>
<dbReference type="PANTHER" id="PTHR11595">
    <property type="entry name" value="EF-HAND AND COILED-COIL DOMAIN-CONTAINING FAMILY MEMBER"/>
    <property type="match status" value="1"/>
</dbReference>
<accession>A0A1L8DH59</accession>
<reference evidence="8" key="1">
    <citation type="submission" date="2016-12" db="EMBL/GenBank/DDBJ databases">
        <title>An insight into the sialome and mialome of the sand fly, Nyssomyia neivai.</title>
        <authorList>
            <person name="Sebastian V."/>
            <person name="Goulart T.M."/>
            <person name="Oliveira W."/>
            <person name="Calvo E."/>
            <person name="Oliveira L.F."/>
            <person name="Pinto M.C."/>
            <person name="Rosselino A.M."/>
            <person name="Ribeiro J.M."/>
        </authorList>
    </citation>
    <scope>NUCLEOTIDE SEQUENCE</scope>
</reference>
<dbReference type="GO" id="GO:0005829">
    <property type="term" value="C:cytosol"/>
    <property type="evidence" value="ECO:0007669"/>
    <property type="project" value="TreeGrafter"/>
</dbReference>